<evidence type="ECO:0000256" key="1">
    <source>
        <dbReference type="SAM" id="MobiDB-lite"/>
    </source>
</evidence>
<comment type="caution">
    <text evidence="2">The sequence shown here is derived from an EMBL/GenBank/DDBJ whole genome shotgun (WGS) entry which is preliminary data.</text>
</comment>
<evidence type="ECO:0000313" key="2">
    <source>
        <dbReference type="EMBL" id="KAG7446195.1"/>
    </source>
</evidence>
<feature type="compositionally biased region" description="Acidic residues" evidence="1">
    <location>
        <begin position="247"/>
        <end position="265"/>
    </location>
</feature>
<proteinExistence type="predicted"/>
<accession>A0A9P8ASJ6</accession>
<protein>
    <submittedName>
        <fullName evidence="2">Uncharacterized protein</fullName>
    </submittedName>
</protein>
<gene>
    <name evidence="2" type="ORF">BT62DRAFT_896085</name>
</gene>
<dbReference type="EMBL" id="MU250535">
    <property type="protein sequence ID" value="KAG7446195.1"/>
    <property type="molecule type" value="Genomic_DNA"/>
</dbReference>
<feature type="region of interest" description="Disordered" evidence="1">
    <location>
        <begin position="598"/>
        <end position="651"/>
    </location>
</feature>
<dbReference type="Proteomes" id="UP000812287">
    <property type="component" value="Unassembled WGS sequence"/>
</dbReference>
<evidence type="ECO:0000313" key="3">
    <source>
        <dbReference type="Proteomes" id="UP000812287"/>
    </source>
</evidence>
<organism evidence="2 3">
    <name type="scientific">Guyanagaster necrorhizus</name>
    <dbReference type="NCBI Taxonomy" id="856835"/>
    <lineage>
        <taxon>Eukaryota</taxon>
        <taxon>Fungi</taxon>
        <taxon>Dikarya</taxon>
        <taxon>Basidiomycota</taxon>
        <taxon>Agaricomycotina</taxon>
        <taxon>Agaricomycetes</taxon>
        <taxon>Agaricomycetidae</taxon>
        <taxon>Agaricales</taxon>
        <taxon>Marasmiineae</taxon>
        <taxon>Physalacriaceae</taxon>
        <taxon>Guyanagaster</taxon>
    </lineage>
</organism>
<dbReference type="AlphaFoldDB" id="A0A9P8ASJ6"/>
<sequence>MAARFIKIYDSLPSESQRILVEANLKFILDSAPKRKARRLVCYASRFRKRHSLIPLLDLQGKKKEINGLLADLARDAKCSFVKDRSNRDELLTEIIDTISVWLSTIWIVIYEHHVHFRQAHQCLLFIAGVLGRLDDGTRVGGCQCSITTYEVDICVKRTNGKTVKHFLFYGPHNINSVLLWMWRELFVCLSASGGHQARKQLPEMLLDIEEEMGWKSLVRLLQGGRNGTLSYAIKLVQFRRVAPLEDEDDEEDWEDYNSDDDDKSDYESNTDNVQCPCHLHANHWSHAINRHRLHLRGFVQRRLHSIFETAPSRDLYIALKALGADTPVETHKNLFDILSQIAEYSSDNLAAALDVYAAENDTLAILNLLDSHSSLLRPRDAPVLQVALLVLSESPLFRTRTFQIIEKEMTDLVYAVRSAIRPNFCCIEDSVHRDELQRILKLPSSSQQRSDRIEQWVDDVVTPSSAPLHAVAFAAMMMGIPAPGIEEGDDPDFLGHLDLDPSDPDLEDLREELRPPLGERFDGWVEVTNAIRGGAPILTKVYAKATELMPFLRAHDVGEAMQTRISDRPSKRHVSDALNTLSSFAKIQRRKMALRADKKRQKQQQQQHLQQPASSTQSFRIGAGGFAFNFSSSPTPPPGHASFGGIDDVD</sequence>
<name>A0A9P8ASJ6_9AGAR</name>
<keyword evidence="3" id="KW-1185">Reference proteome</keyword>
<dbReference type="RefSeq" id="XP_043039695.1">
    <property type="nucleotide sequence ID" value="XM_043183247.1"/>
</dbReference>
<reference evidence="2" key="1">
    <citation type="submission" date="2020-11" db="EMBL/GenBank/DDBJ databases">
        <title>Adaptations for nitrogen fixation in a non-lichenized fungal sporocarp promotes dispersal by wood-feeding termites.</title>
        <authorList>
            <consortium name="DOE Joint Genome Institute"/>
            <person name="Koch R.A."/>
            <person name="Yoon G."/>
            <person name="Arayal U."/>
            <person name="Lail K."/>
            <person name="Amirebrahimi M."/>
            <person name="Labutti K."/>
            <person name="Lipzen A."/>
            <person name="Riley R."/>
            <person name="Barry K."/>
            <person name="Henrissat B."/>
            <person name="Grigoriev I.V."/>
            <person name="Herr J.R."/>
            <person name="Aime M.C."/>
        </authorList>
    </citation>
    <scope>NUCLEOTIDE SEQUENCE</scope>
    <source>
        <strain evidence="2">MCA 3950</strain>
    </source>
</reference>
<feature type="region of interest" description="Disordered" evidence="1">
    <location>
        <begin position="247"/>
        <end position="270"/>
    </location>
</feature>
<dbReference type="OrthoDB" id="2742205at2759"/>
<dbReference type="GeneID" id="66105544"/>